<gene>
    <name evidence="1" type="ORF">FJZ00_02210</name>
</gene>
<sequence length="218" mass="24408">MGLLDHFKVRRAPKHEEIPVKAVVRPPMGFLSWVMLRTTGGDPVPCIMRRMMPADAMVLVRWPVPTYFDWLGLIDGRASGRPTKANVNYDKPLLLSVMETLSFPDAPAEIVGAMALCDHPADRPGNLELAYLERSPDSRLVGFGTAALALALLEAERRHMAFFLDALIKSNSHRFYQRCGMSEVDGTPWPTVTVRMEFPSDGRCEAFLDSVREKQIIP</sequence>
<dbReference type="EMBL" id="VGJX01000082">
    <property type="protein sequence ID" value="MBM3273939.1"/>
    <property type="molecule type" value="Genomic_DNA"/>
</dbReference>
<name>A0A937X0X6_9BACT</name>
<dbReference type="AlphaFoldDB" id="A0A937X0X6"/>
<evidence type="ECO:0008006" key="3">
    <source>
        <dbReference type="Google" id="ProtNLM"/>
    </source>
</evidence>
<evidence type="ECO:0000313" key="2">
    <source>
        <dbReference type="Proteomes" id="UP000703893"/>
    </source>
</evidence>
<comment type="caution">
    <text evidence="1">The sequence shown here is derived from an EMBL/GenBank/DDBJ whole genome shotgun (WGS) entry which is preliminary data.</text>
</comment>
<evidence type="ECO:0000313" key="1">
    <source>
        <dbReference type="EMBL" id="MBM3273939.1"/>
    </source>
</evidence>
<reference evidence="1 2" key="1">
    <citation type="submission" date="2019-03" db="EMBL/GenBank/DDBJ databases">
        <title>Lake Tanganyika Metagenome-Assembled Genomes (MAGs).</title>
        <authorList>
            <person name="Tran P."/>
        </authorList>
    </citation>
    <scope>NUCLEOTIDE SEQUENCE [LARGE SCALE GENOMIC DNA]</scope>
    <source>
        <strain evidence="1">K_DeepCast_65m_m2_236</strain>
    </source>
</reference>
<accession>A0A937X0X6</accession>
<dbReference type="InterPro" id="IPR016181">
    <property type="entry name" value="Acyl_CoA_acyltransferase"/>
</dbReference>
<protein>
    <recommendedName>
        <fullName evidence="3">N-acetyltransferase domain-containing protein</fullName>
    </recommendedName>
</protein>
<dbReference type="Gene3D" id="3.40.630.30">
    <property type="match status" value="1"/>
</dbReference>
<organism evidence="1 2">
    <name type="scientific">Candidatus Tanganyikabacteria bacterium</name>
    <dbReference type="NCBI Taxonomy" id="2961651"/>
    <lineage>
        <taxon>Bacteria</taxon>
        <taxon>Bacillati</taxon>
        <taxon>Candidatus Sericytochromatia</taxon>
        <taxon>Candidatus Tanganyikabacteria</taxon>
    </lineage>
</organism>
<dbReference type="Proteomes" id="UP000703893">
    <property type="component" value="Unassembled WGS sequence"/>
</dbReference>
<dbReference type="SUPFAM" id="SSF55729">
    <property type="entry name" value="Acyl-CoA N-acyltransferases (Nat)"/>
    <property type="match status" value="1"/>
</dbReference>
<proteinExistence type="predicted"/>